<sequence>MSDRPDETLTPELDRLHAQIRDLKQDQKAFEAQNELLRTFTNLMRTSTGSLMLRSVLQQTLKIAIRFTQAEEGSLFFLDQKGSVIASVLARGATIRDQKEAIIGQVLDKGLAGWVNYNRQVGLITDTKTDDRWLTLPDEPYVVGSALGVPIFRRQTLLGILTLMHSEPGYFTPESARLMEKTAEQMGVVLDNVRLYVEYQKLDPPPTQAIAPEEASQKESSNPEESLANLGLYILTERSKFLYANRQLAHLFGYRFAELVGLDSFLDLMAAESKRSVFNQIQDCFQGDRKRLTHQGKGRCSDGKLIEISLYAERTKLYGKGVIIGVVQPGSIS</sequence>
<dbReference type="PROSITE" id="PS50112">
    <property type="entry name" value="PAS"/>
    <property type="match status" value="1"/>
</dbReference>
<evidence type="ECO:0000313" key="3">
    <source>
        <dbReference type="Proteomes" id="UP001235849"/>
    </source>
</evidence>
<reference evidence="2 3" key="1">
    <citation type="submission" date="2023-01" db="EMBL/GenBank/DDBJ databases">
        <title>Novel diversity within Roseofilum (Cyanobacteria; Desertifilaceae) from marine benthic mats with descriptions of four novel species.</title>
        <authorList>
            <person name="Wang Y."/>
            <person name="Berthold D.E."/>
            <person name="Hu J."/>
            <person name="Lefler F.W."/>
            <person name="Laughinghouse H.D. IV."/>
        </authorList>
    </citation>
    <scope>NUCLEOTIDE SEQUENCE [LARGE SCALE GENOMIC DNA]</scope>
    <source>
        <strain evidence="2 3">BLCC-M114</strain>
    </source>
</reference>
<dbReference type="InterPro" id="IPR000014">
    <property type="entry name" value="PAS"/>
</dbReference>
<dbReference type="NCBIfam" id="TIGR00229">
    <property type="entry name" value="sensory_box"/>
    <property type="match status" value="1"/>
</dbReference>
<dbReference type="Pfam" id="PF13185">
    <property type="entry name" value="GAF_2"/>
    <property type="match status" value="1"/>
</dbReference>
<evidence type="ECO:0000313" key="2">
    <source>
        <dbReference type="EMBL" id="MDJ1176906.1"/>
    </source>
</evidence>
<dbReference type="SMART" id="SM00065">
    <property type="entry name" value="GAF"/>
    <property type="match status" value="1"/>
</dbReference>
<dbReference type="InterPro" id="IPR029016">
    <property type="entry name" value="GAF-like_dom_sf"/>
</dbReference>
<protein>
    <submittedName>
        <fullName evidence="2">GAF domain-containing protein</fullName>
    </submittedName>
</protein>
<dbReference type="EMBL" id="JAQOSO010000115">
    <property type="protein sequence ID" value="MDJ1176906.1"/>
    <property type="molecule type" value="Genomic_DNA"/>
</dbReference>
<dbReference type="InterPro" id="IPR035965">
    <property type="entry name" value="PAS-like_dom_sf"/>
</dbReference>
<gene>
    <name evidence="2" type="ORF">PMG25_22705</name>
</gene>
<dbReference type="Gene3D" id="3.30.450.20">
    <property type="entry name" value="PAS domain"/>
    <property type="match status" value="1"/>
</dbReference>
<organism evidence="2 3">
    <name type="scientific">Roseofilum capinflatum BLCC-M114</name>
    <dbReference type="NCBI Taxonomy" id="3022440"/>
    <lineage>
        <taxon>Bacteria</taxon>
        <taxon>Bacillati</taxon>
        <taxon>Cyanobacteriota</taxon>
        <taxon>Cyanophyceae</taxon>
        <taxon>Desertifilales</taxon>
        <taxon>Desertifilaceae</taxon>
        <taxon>Roseofilum</taxon>
        <taxon>Roseofilum capinflatum</taxon>
    </lineage>
</organism>
<comment type="caution">
    <text evidence="2">The sequence shown here is derived from an EMBL/GenBank/DDBJ whole genome shotgun (WGS) entry which is preliminary data.</text>
</comment>
<dbReference type="Proteomes" id="UP001235849">
    <property type="component" value="Unassembled WGS sequence"/>
</dbReference>
<dbReference type="CDD" id="cd00130">
    <property type="entry name" value="PAS"/>
    <property type="match status" value="1"/>
</dbReference>
<dbReference type="InterPro" id="IPR003018">
    <property type="entry name" value="GAF"/>
</dbReference>
<keyword evidence="3" id="KW-1185">Reference proteome</keyword>
<evidence type="ECO:0000259" key="1">
    <source>
        <dbReference type="PROSITE" id="PS50112"/>
    </source>
</evidence>
<feature type="domain" description="PAS" evidence="1">
    <location>
        <begin position="232"/>
        <end position="288"/>
    </location>
</feature>
<name>A0ABT7BCK1_9CYAN</name>
<dbReference type="SUPFAM" id="SSF55785">
    <property type="entry name" value="PYP-like sensor domain (PAS domain)"/>
    <property type="match status" value="1"/>
</dbReference>
<accession>A0ABT7BCK1</accession>
<proteinExistence type="predicted"/>
<dbReference type="RefSeq" id="WP_283769175.1">
    <property type="nucleotide sequence ID" value="NZ_JAQOSO010000115.1"/>
</dbReference>
<dbReference type="Gene3D" id="3.30.450.40">
    <property type="match status" value="1"/>
</dbReference>
<dbReference type="SUPFAM" id="SSF55781">
    <property type="entry name" value="GAF domain-like"/>
    <property type="match status" value="1"/>
</dbReference>